<dbReference type="RefSeq" id="XP_056584611.1">
    <property type="nucleotide sequence ID" value="XM_056720476.1"/>
</dbReference>
<evidence type="ECO:0000313" key="1">
    <source>
        <dbReference type="EMBL" id="KAJ5384835.1"/>
    </source>
</evidence>
<comment type="caution">
    <text evidence="1">The sequence shown here is derived from an EMBL/GenBank/DDBJ whole genome shotgun (WGS) entry which is preliminary data.</text>
</comment>
<accession>A0A9W9VLI9</accession>
<proteinExistence type="predicted"/>
<dbReference type="EMBL" id="JAPZBT010000001">
    <property type="protein sequence ID" value="KAJ5384835.1"/>
    <property type="molecule type" value="Genomic_DNA"/>
</dbReference>
<dbReference type="GeneID" id="81459659"/>
<evidence type="ECO:0000313" key="2">
    <source>
        <dbReference type="Proteomes" id="UP001147752"/>
    </source>
</evidence>
<sequence length="146" mass="16729">MLCPCAAHALKNINVHVQWVPDGSGCEWLHNYSQALTPFPPLSFLPRTDWCYALLDMRLELDIDHLPHIFILYQFLAAVTADPEPHEWIESLDVSMDKPAGDLVMDEVYQSRYTRAFSYLKPVDSNTLCCGIPKILEPVFPPLKWD</sequence>
<dbReference type="AlphaFoldDB" id="A0A9W9VLI9"/>
<gene>
    <name evidence="1" type="ORF">N7517_002746</name>
</gene>
<organism evidence="1 2">
    <name type="scientific">Penicillium concentricum</name>
    <dbReference type="NCBI Taxonomy" id="293559"/>
    <lineage>
        <taxon>Eukaryota</taxon>
        <taxon>Fungi</taxon>
        <taxon>Dikarya</taxon>
        <taxon>Ascomycota</taxon>
        <taxon>Pezizomycotina</taxon>
        <taxon>Eurotiomycetes</taxon>
        <taxon>Eurotiomycetidae</taxon>
        <taxon>Eurotiales</taxon>
        <taxon>Aspergillaceae</taxon>
        <taxon>Penicillium</taxon>
    </lineage>
</organism>
<dbReference type="Proteomes" id="UP001147752">
    <property type="component" value="Unassembled WGS sequence"/>
</dbReference>
<dbReference type="OrthoDB" id="4362379at2759"/>
<name>A0A9W9VLI9_9EURO</name>
<reference evidence="1" key="1">
    <citation type="submission" date="2022-12" db="EMBL/GenBank/DDBJ databases">
        <authorList>
            <person name="Petersen C."/>
        </authorList>
    </citation>
    <scope>NUCLEOTIDE SEQUENCE</scope>
    <source>
        <strain evidence="1">IBT 3081</strain>
    </source>
</reference>
<protein>
    <submittedName>
        <fullName evidence="1">Uncharacterized protein</fullName>
    </submittedName>
</protein>
<keyword evidence="2" id="KW-1185">Reference proteome</keyword>
<reference evidence="1" key="2">
    <citation type="journal article" date="2023" name="IMA Fungus">
        <title>Comparative genomic study of the Penicillium genus elucidates a diverse pangenome and 15 lateral gene transfer events.</title>
        <authorList>
            <person name="Petersen C."/>
            <person name="Sorensen T."/>
            <person name="Nielsen M.R."/>
            <person name="Sondergaard T.E."/>
            <person name="Sorensen J.L."/>
            <person name="Fitzpatrick D.A."/>
            <person name="Frisvad J.C."/>
            <person name="Nielsen K.L."/>
        </authorList>
    </citation>
    <scope>NUCLEOTIDE SEQUENCE</scope>
    <source>
        <strain evidence="1">IBT 3081</strain>
    </source>
</reference>